<dbReference type="Proteomes" id="UP000000226">
    <property type="component" value="Chromosome 7"/>
</dbReference>
<keyword evidence="2" id="KW-1185">Reference proteome</keyword>
<dbReference type="OMA" id="VLIPAHM"/>
<dbReference type="Gramene" id="ESW15009">
    <property type="protein sequence ID" value="ESW15009"/>
    <property type="gene ID" value="PHAVU_007G036400g"/>
</dbReference>
<dbReference type="EMBL" id="CM002294">
    <property type="protein sequence ID" value="ESW15009.1"/>
    <property type="molecule type" value="Genomic_DNA"/>
</dbReference>
<accession>V7BB08</accession>
<reference evidence="2" key="1">
    <citation type="journal article" date="2014" name="Nat. Genet.">
        <title>A reference genome for common bean and genome-wide analysis of dual domestications.</title>
        <authorList>
            <person name="Schmutz J."/>
            <person name="McClean P.E."/>
            <person name="Mamidi S."/>
            <person name="Wu G.A."/>
            <person name="Cannon S.B."/>
            <person name="Grimwood J."/>
            <person name="Jenkins J."/>
            <person name="Shu S."/>
            <person name="Song Q."/>
            <person name="Chavarro C."/>
            <person name="Torres-Torres M."/>
            <person name="Geffroy V."/>
            <person name="Moghaddam S.M."/>
            <person name="Gao D."/>
            <person name="Abernathy B."/>
            <person name="Barry K."/>
            <person name="Blair M."/>
            <person name="Brick M.A."/>
            <person name="Chovatia M."/>
            <person name="Gepts P."/>
            <person name="Goodstein D.M."/>
            <person name="Gonzales M."/>
            <person name="Hellsten U."/>
            <person name="Hyten D.L."/>
            <person name="Jia G."/>
            <person name="Kelly J.D."/>
            <person name="Kudrna D."/>
            <person name="Lee R."/>
            <person name="Richard M.M."/>
            <person name="Miklas P.N."/>
            <person name="Osorno J.M."/>
            <person name="Rodrigues J."/>
            <person name="Thareau V."/>
            <person name="Urrea C.A."/>
            <person name="Wang M."/>
            <person name="Yu Y."/>
            <person name="Zhang M."/>
            <person name="Wing R.A."/>
            <person name="Cregan P.B."/>
            <person name="Rokhsar D.S."/>
            <person name="Jackson S.A."/>
        </authorList>
    </citation>
    <scope>NUCLEOTIDE SEQUENCE [LARGE SCALE GENOMIC DNA]</scope>
    <source>
        <strain evidence="2">cv. G19833</strain>
    </source>
</reference>
<feature type="non-terminal residue" evidence="1">
    <location>
        <position position="1"/>
    </location>
</feature>
<dbReference type="AlphaFoldDB" id="V7BB08"/>
<dbReference type="AntiFam" id="ANF00038">
    <property type="entry name" value="Overlaps SRP RNA, same strand"/>
</dbReference>
<proteinExistence type="predicted"/>
<organism evidence="1 2">
    <name type="scientific">Phaseolus vulgaris</name>
    <name type="common">Kidney bean</name>
    <name type="synonym">French bean</name>
    <dbReference type="NCBI Taxonomy" id="3885"/>
    <lineage>
        <taxon>Eukaryota</taxon>
        <taxon>Viridiplantae</taxon>
        <taxon>Streptophyta</taxon>
        <taxon>Embryophyta</taxon>
        <taxon>Tracheophyta</taxon>
        <taxon>Spermatophyta</taxon>
        <taxon>Magnoliopsida</taxon>
        <taxon>eudicotyledons</taxon>
        <taxon>Gunneridae</taxon>
        <taxon>Pentapetalae</taxon>
        <taxon>rosids</taxon>
        <taxon>fabids</taxon>
        <taxon>Fabales</taxon>
        <taxon>Fabaceae</taxon>
        <taxon>Papilionoideae</taxon>
        <taxon>50 kb inversion clade</taxon>
        <taxon>NPAAA clade</taxon>
        <taxon>indigoferoid/millettioid clade</taxon>
        <taxon>Phaseoleae</taxon>
        <taxon>Phaseolus</taxon>
    </lineage>
</organism>
<gene>
    <name evidence="1" type="ORF">PHAVU_007G036400g</name>
</gene>
<evidence type="ECO:0000313" key="2">
    <source>
        <dbReference type="Proteomes" id="UP000000226"/>
    </source>
</evidence>
<dbReference type="OrthoDB" id="1431376at2759"/>
<evidence type="ECO:0000313" key="1">
    <source>
        <dbReference type="EMBL" id="ESW15009.1"/>
    </source>
</evidence>
<sequence length="72" mass="7623">HVSLPSWVTLACDPSGGTKVIEQGFGITKAQREAGFTEQRLPLALGSGGITGCCTFRPLSLVSLPLEQSLFF</sequence>
<name>V7BB08_PHAVU</name>
<protein>
    <submittedName>
        <fullName evidence="1">Uncharacterized protein</fullName>
    </submittedName>
</protein>